<gene>
    <name evidence="4" type="ORF">DOK78_003072</name>
</gene>
<dbReference type="InterPro" id="IPR036148">
    <property type="entry name" value="MmgE/PrpD_sf"/>
</dbReference>
<dbReference type="InterPro" id="IPR005656">
    <property type="entry name" value="MmgE_PrpD"/>
</dbReference>
<dbReference type="InterPro" id="IPR042188">
    <property type="entry name" value="MmgE/PrpD_sf_2"/>
</dbReference>
<dbReference type="Gene3D" id="3.30.1330.120">
    <property type="entry name" value="2-methylcitrate dehydratase PrpD"/>
    <property type="match status" value="1"/>
</dbReference>
<keyword evidence="5" id="KW-1185">Reference proteome</keyword>
<dbReference type="Pfam" id="PF19305">
    <property type="entry name" value="MmgE_PrpD_C"/>
    <property type="match status" value="1"/>
</dbReference>
<dbReference type="PANTHER" id="PTHR16943">
    <property type="entry name" value="2-METHYLCITRATE DEHYDRATASE-RELATED"/>
    <property type="match status" value="1"/>
</dbReference>
<evidence type="ECO:0000259" key="2">
    <source>
        <dbReference type="Pfam" id="PF03972"/>
    </source>
</evidence>
<dbReference type="Gene3D" id="1.10.4100.10">
    <property type="entry name" value="2-methylcitrate dehydratase PrpD"/>
    <property type="match status" value="1"/>
</dbReference>
<evidence type="ECO:0000313" key="5">
    <source>
        <dbReference type="Proteomes" id="UP000664701"/>
    </source>
</evidence>
<dbReference type="Pfam" id="PF03972">
    <property type="entry name" value="MmgE_PrpD_N"/>
    <property type="match status" value="1"/>
</dbReference>
<dbReference type="InterPro" id="IPR042183">
    <property type="entry name" value="MmgE/PrpD_sf_1"/>
</dbReference>
<sequence length="463" mass="50692">MTNTNMTMVEELAEWTAQLQWTDLSKEAVDSLKGRLLDSIGVAIGALDGKPIKAIRQMTDDLGGNPLVTLIGGGKTTPDYATFYNGAAIRYLDYNDSYLAKEETCHPSDNIAPVLAAAEYNKISGKEFLLSLGIAYQVQARLSELAPVRKHGFDHTVQGAYGAAAGASRALGLAATGIANAIAIAGTTQNALRVTRTGTLSNWKGLAYPNTAMGAVHATLLASYGITGAREVFEGNKGFMDSIAGPFEIDWSKENLERVTDTIIKKYNAEIHSQSSIEGILEIRNNQQIAAQDIKQIRLATFDVAYNIIGGGEEGEKKTIKTKEEADHSLPYMLAVAFLDGQVMPEQYETNRINSDDVQQLLQKVDVQVSDEYSNRFPQEMACRIEIETNDGTIFSVEKQDYEGFTTNPASWDVLLKKYYYLTKNIDKQLADKIATTIQHIDEIEIIELTSLLGQVRVLNGGV</sequence>
<feature type="domain" description="MmgE/PrpD N-terminal" evidence="2">
    <location>
        <begin position="10"/>
        <end position="251"/>
    </location>
</feature>
<dbReference type="SUPFAM" id="SSF103378">
    <property type="entry name" value="2-methylcitrate dehydratase PrpD"/>
    <property type="match status" value="1"/>
</dbReference>
<accession>A0ABZ2SRM1</accession>
<reference evidence="4 5" key="1">
    <citation type="submission" date="2021-03" db="EMBL/GenBank/DDBJ databases">
        <authorList>
            <person name="Gilmore M.S."/>
            <person name="Schwartzman J."/>
            <person name="Van Tyne D."/>
            <person name="Martin M."/>
            <person name="Earl A.M."/>
            <person name="Manson A.L."/>
            <person name="Straub T."/>
            <person name="Salamzade R."/>
            <person name="Saavedra J."/>
            <person name="Lebreton F."/>
            <person name="Prichula J."/>
            <person name="Schaufler K."/>
            <person name="Gaca A."/>
            <person name="Sgardioli B."/>
            <person name="Wagenaar J."/>
            <person name="Strong T."/>
        </authorList>
    </citation>
    <scope>NUCLEOTIDE SEQUENCE [LARGE SCALE GENOMIC DNA]</scope>
    <source>
        <strain evidence="4 5">DIV2402</strain>
    </source>
</reference>
<name>A0ABZ2SRM1_9ENTE</name>
<comment type="similarity">
    <text evidence="1">Belongs to the PrpD family.</text>
</comment>
<protein>
    <submittedName>
        <fullName evidence="4">2-methylcitrate dehydratase</fullName>
    </submittedName>
</protein>
<organism evidence="4 5">
    <name type="scientific">Candidatus Enterococcus lowellii</name>
    <dbReference type="NCBI Taxonomy" id="2230877"/>
    <lineage>
        <taxon>Bacteria</taxon>
        <taxon>Bacillati</taxon>
        <taxon>Bacillota</taxon>
        <taxon>Bacilli</taxon>
        <taxon>Lactobacillales</taxon>
        <taxon>Enterococcaceae</taxon>
        <taxon>Enterococcus</taxon>
    </lineage>
</organism>
<dbReference type="PANTHER" id="PTHR16943:SF8">
    <property type="entry name" value="2-METHYLCITRATE DEHYDRATASE"/>
    <property type="match status" value="1"/>
</dbReference>
<dbReference type="InterPro" id="IPR045336">
    <property type="entry name" value="MmgE_PrpD_N"/>
</dbReference>
<evidence type="ECO:0000256" key="1">
    <source>
        <dbReference type="ARBA" id="ARBA00006174"/>
    </source>
</evidence>
<dbReference type="RefSeq" id="WP_207871529.1">
    <property type="nucleotide sequence ID" value="NZ_CP147251.1"/>
</dbReference>
<feature type="domain" description="MmgE/PrpD C-terminal" evidence="3">
    <location>
        <begin position="267"/>
        <end position="434"/>
    </location>
</feature>
<dbReference type="Proteomes" id="UP000664701">
    <property type="component" value="Chromosome"/>
</dbReference>
<dbReference type="EMBL" id="CP147251">
    <property type="protein sequence ID" value="WYJ78415.1"/>
    <property type="molecule type" value="Genomic_DNA"/>
</dbReference>
<evidence type="ECO:0000259" key="3">
    <source>
        <dbReference type="Pfam" id="PF19305"/>
    </source>
</evidence>
<dbReference type="InterPro" id="IPR045337">
    <property type="entry name" value="MmgE_PrpD_C"/>
</dbReference>
<reference evidence="4 5" key="2">
    <citation type="submission" date="2024-03" db="EMBL/GenBank/DDBJ databases">
        <title>The Genome Sequence of Enterococcus sp. DIV2402.</title>
        <authorList>
            <consortium name="The Broad Institute Genomics Platform"/>
            <consortium name="The Broad Institute Microbial Omics Core"/>
            <consortium name="The Broad Institute Genomic Center for Infectious Diseases"/>
            <person name="Earl A."/>
            <person name="Manson A."/>
            <person name="Gilmore M."/>
            <person name="Schwartman J."/>
            <person name="Shea T."/>
            <person name="Abouelleil A."/>
            <person name="Cao P."/>
            <person name="Chapman S."/>
            <person name="Cusick C."/>
            <person name="Young S."/>
            <person name="Neafsey D."/>
            <person name="Nusbaum C."/>
            <person name="Birren B."/>
        </authorList>
    </citation>
    <scope>NUCLEOTIDE SEQUENCE [LARGE SCALE GENOMIC DNA]</scope>
    <source>
        <strain evidence="4 5">DIV2402</strain>
    </source>
</reference>
<proteinExistence type="inferred from homology"/>
<evidence type="ECO:0000313" key="4">
    <source>
        <dbReference type="EMBL" id="WYJ78415.1"/>
    </source>
</evidence>